<evidence type="ECO:0000256" key="8">
    <source>
        <dbReference type="ARBA" id="ARBA00022527"/>
    </source>
</evidence>
<comment type="catalytic activity">
    <reaction evidence="23">
        <text>L-threonyl-[protein] + ATP = O-phospho-L-threonyl-[protein] + ADP + H(+)</text>
        <dbReference type="Rhea" id="RHEA:46608"/>
        <dbReference type="Rhea" id="RHEA-COMP:11060"/>
        <dbReference type="Rhea" id="RHEA-COMP:11605"/>
        <dbReference type="ChEBI" id="CHEBI:15378"/>
        <dbReference type="ChEBI" id="CHEBI:30013"/>
        <dbReference type="ChEBI" id="CHEBI:30616"/>
        <dbReference type="ChEBI" id="CHEBI:61977"/>
        <dbReference type="ChEBI" id="CHEBI:456216"/>
        <dbReference type="EC" id="2.7.11.1"/>
    </reaction>
</comment>
<evidence type="ECO:0000256" key="15">
    <source>
        <dbReference type="ARBA" id="ARBA00022741"/>
    </source>
</evidence>
<keyword evidence="31" id="KW-1185">Reference proteome</keyword>
<dbReference type="Pfam" id="PF13855">
    <property type="entry name" value="LRR_8"/>
    <property type="match status" value="1"/>
</dbReference>
<dbReference type="EMBL" id="JAAALK010000285">
    <property type="protein sequence ID" value="KAG8064043.1"/>
    <property type="molecule type" value="Genomic_DNA"/>
</dbReference>
<dbReference type="InterPro" id="IPR051716">
    <property type="entry name" value="Plant_RL_S/T_kinase"/>
</dbReference>
<dbReference type="PROSITE" id="PS00108">
    <property type="entry name" value="PROTEIN_KINASE_ST"/>
    <property type="match status" value="1"/>
</dbReference>
<accession>A0A8J5SHY8</accession>
<sequence>MDSPPTVLDRLKQLAMQINQQLSHVVSLIVSLSYSYTITTSWAQPSNRSQIELQALLCFKQAIRSYPKGSFSSWNSSSNFCGWEGVKCGRTRPDRVVSIDLTSKELSGVLPDCMGNLTSLQTLVLARNNFEGTIPESLARSSSLVELDVSYNNLSGEIPASLFNGSSILVTIDLQMNSFAGKIPLPHNMAALRFLGLTGNQISAGIPPALANISSLSSILLGQNKLQGPIPESLGQIQNLSMLDLSFNMLSGHVPATLYNKSSLEFISVGGNILTGKIPSDIGHTLPNLKSLIMSFNMFDGSIPASLAKASNLKVLDLSSNSLSGSVPPLGSLRNLNKLLLGSNLFEAQDWSFLTSLTNCSQLLELSMDRNSLNGSLPKSVGNLSPHLQKLNFGGNQISGRIPAEIGNFVNLTLLDMNSNMLSGEIPLTIGNLRNLVILNLSTNRFSGEIPSTVGNLLKLSKLNLDNNKLSGNIPANIGNCIRLSMLNFSVNNLEGLIPIELVEISSLSLGLDLSNNKLSGSIPQEVGALSNLVLLNFSNNQLSGEIPFSLGQCLQLLSLNMEDNNLNGSIPVSLSGLKAIQQIDFSENNLSGPVPTGGIFQNSSAVNLEGNTGLCVTVSLFALPICHTSPTKRKSNKSLLLIVIPPIAIALASVLCVVITLIKGSTNQQSSNYKETMKKVSYGDILKATSWFSPVNKISSSHTGSVYIGRFEFETDLVAIKVFHLEEHGAHNSFFMECEVLKHTRHRNLVKAITLCSTVDFENNEFKALVYEFMANGSLEMFVHPKLYQGSPKRVLTLGQRINIAADVASALDYLHNQLVPPMIHCDLKPSNVLLDYDMTSRIGDFGSAMFLSSSCTKPEGFASFGGTIGYIAPEYGMGCKISTGGDVYSFGVLLLEMLTGKRPTDSLFVNNLSLHKYVDFHFPDRIDEVLDPHMPQEDKVVNDLRMKSFIVPIIEIGLLCSKESPKDRPGMSEVCGKIASIKQDFIKTFVIL</sequence>
<evidence type="ECO:0000256" key="2">
    <source>
        <dbReference type="ARBA" id="ARBA00004162"/>
    </source>
</evidence>
<evidence type="ECO:0000256" key="22">
    <source>
        <dbReference type="ARBA" id="ARBA00023180"/>
    </source>
</evidence>
<keyword evidence="22" id="KW-0325">Glycoprotein</keyword>
<dbReference type="Proteomes" id="UP000729402">
    <property type="component" value="Unassembled WGS sequence"/>
</dbReference>
<keyword evidence="19 28" id="KW-1133">Transmembrane helix</keyword>
<dbReference type="FunFam" id="3.80.10.10:FF:001158">
    <property type="entry name" value="Leucine-rich repeat protein kinase family protein"/>
    <property type="match status" value="1"/>
</dbReference>
<keyword evidence="12 28" id="KW-0812">Transmembrane</keyword>
<dbReference type="PROSITE" id="PS51450">
    <property type="entry name" value="LRR"/>
    <property type="match status" value="1"/>
</dbReference>
<evidence type="ECO:0000256" key="21">
    <source>
        <dbReference type="ARBA" id="ARBA00023170"/>
    </source>
</evidence>
<evidence type="ECO:0000256" key="13">
    <source>
        <dbReference type="ARBA" id="ARBA00022729"/>
    </source>
</evidence>
<evidence type="ECO:0000256" key="17">
    <source>
        <dbReference type="ARBA" id="ARBA00022824"/>
    </source>
</evidence>
<dbReference type="EC" id="2.7.11.1" evidence="6"/>
<keyword evidence="15" id="KW-0547">Nucleotide-binding</keyword>
<evidence type="ECO:0000256" key="19">
    <source>
        <dbReference type="ARBA" id="ARBA00022989"/>
    </source>
</evidence>
<evidence type="ECO:0000313" key="31">
    <source>
        <dbReference type="Proteomes" id="UP000729402"/>
    </source>
</evidence>
<evidence type="ECO:0000256" key="16">
    <source>
        <dbReference type="ARBA" id="ARBA00022777"/>
    </source>
</evidence>
<protein>
    <recommendedName>
        <fullName evidence="27">Receptor kinase-like protein Xa21</fullName>
        <ecNumber evidence="6">2.7.11.1</ecNumber>
    </recommendedName>
</protein>
<dbReference type="GO" id="GO:0005524">
    <property type="term" value="F:ATP binding"/>
    <property type="evidence" value="ECO:0007669"/>
    <property type="project" value="UniProtKB-KW"/>
</dbReference>
<evidence type="ECO:0000256" key="7">
    <source>
        <dbReference type="ARBA" id="ARBA00022475"/>
    </source>
</evidence>
<dbReference type="Pfam" id="PF00560">
    <property type="entry name" value="LRR_1"/>
    <property type="match status" value="8"/>
</dbReference>
<feature type="domain" description="Protein kinase" evidence="29">
    <location>
        <begin position="693"/>
        <end position="988"/>
    </location>
</feature>
<dbReference type="SMART" id="SM00369">
    <property type="entry name" value="LRR_TYP"/>
    <property type="match status" value="8"/>
</dbReference>
<evidence type="ECO:0000256" key="12">
    <source>
        <dbReference type="ARBA" id="ARBA00022692"/>
    </source>
</evidence>
<comment type="similarity">
    <text evidence="5">Belongs to the protein kinase superfamily. Ser/Thr protein kinase family.</text>
</comment>
<comment type="subcellular location">
    <subcellularLocation>
        <location evidence="2">Cell membrane</location>
        <topology evidence="2">Single-pass membrane protein</topology>
    </subcellularLocation>
    <subcellularLocation>
        <location evidence="3">Endoplasmic reticulum membrane</location>
        <topology evidence="3">Single-pass membrane protein</topology>
    </subcellularLocation>
    <subcellularLocation>
        <location evidence="4">Membrane</location>
        <topology evidence="4">Single-pass type I membrane protein</topology>
    </subcellularLocation>
</comment>
<evidence type="ECO:0000256" key="25">
    <source>
        <dbReference type="ARBA" id="ARBA00054320"/>
    </source>
</evidence>
<evidence type="ECO:0000259" key="29">
    <source>
        <dbReference type="PROSITE" id="PS50011"/>
    </source>
</evidence>
<comment type="function">
    <text evidence="26">The processed protein kinase Xa21 chain released by protein cleavage after X.oryzae pv. oryzae protein Ax21 detection translocates into the nucleus where it can bind and regulate WRKY62, a transcription factor. Confers resistance to the bacterial pathogen X.oryzae pv. oryzae (Xoo).</text>
</comment>
<dbReference type="Pfam" id="PF08263">
    <property type="entry name" value="LRRNT_2"/>
    <property type="match status" value="1"/>
</dbReference>
<dbReference type="SMART" id="SM00220">
    <property type="entry name" value="S_TKc"/>
    <property type="match status" value="1"/>
</dbReference>
<dbReference type="FunFam" id="3.80.10.10:FF:000288">
    <property type="entry name" value="LRR receptor-like serine/threonine-protein kinase EFR"/>
    <property type="match status" value="1"/>
</dbReference>
<keyword evidence="17" id="KW-0256">Endoplasmic reticulum</keyword>
<evidence type="ECO:0000256" key="24">
    <source>
        <dbReference type="ARBA" id="ARBA00048679"/>
    </source>
</evidence>
<dbReference type="InterPro" id="IPR001611">
    <property type="entry name" value="Leu-rich_rpt"/>
</dbReference>
<comment type="cofactor">
    <cofactor evidence="1">
        <name>Mn(2+)</name>
        <dbReference type="ChEBI" id="CHEBI:29035"/>
    </cofactor>
</comment>
<dbReference type="AlphaFoldDB" id="A0A8J5SHY8"/>
<dbReference type="OrthoDB" id="676979at2759"/>
<dbReference type="InterPro" id="IPR000719">
    <property type="entry name" value="Prot_kinase_dom"/>
</dbReference>
<organism evidence="30 31">
    <name type="scientific">Zizania palustris</name>
    <name type="common">Northern wild rice</name>
    <dbReference type="NCBI Taxonomy" id="103762"/>
    <lineage>
        <taxon>Eukaryota</taxon>
        <taxon>Viridiplantae</taxon>
        <taxon>Streptophyta</taxon>
        <taxon>Embryophyta</taxon>
        <taxon>Tracheophyta</taxon>
        <taxon>Spermatophyta</taxon>
        <taxon>Magnoliopsida</taxon>
        <taxon>Liliopsida</taxon>
        <taxon>Poales</taxon>
        <taxon>Poaceae</taxon>
        <taxon>BOP clade</taxon>
        <taxon>Oryzoideae</taxon>
        <taxon>Oryzeae</taxon>
        <taxon>Zizaniinae</taxon>
        <taxon>Zizania</taxon>
    </lineage>
</organism>
<evidence type="ECO:0000256" key="9">
    <source>
        <dbReference type="ARBA" id="ARBA00022553"/>
    </source>
</evidence>
<dbReference type="GO" id="GO:0004674">
    <property type="term" value="F:protein serine/threonine kinase activity"/>
    <property type="evidence" value="ECO:0007669"/>
    <property type="project" value="UniProtKB-KW"/>
</dbReference>
<feature type="transmembrane region" description="Helical" evidence="28">
    <location>
        <begin position="640"/>
        <end position="663"/>
    </location>
</feature>
<evidence type="ECO:0000256" key="26">
    <source>
        <dbReference type="ARBA" id="ARBA00056628"/>
    </source>
</evidence>
<evidence type="ECO:0000256" key="4">
    <source>
        <dbReference type="ARBA" id="ARBA00004479"/>
    </source>
</evidence>
<evidence type="ECO:0000256" key="20">
    <source>
        <dbReference type="ARBA" id="ARBA00023136"/>
    </source>
</evidence>
<dbReference type="GO" id="GO:0005886">
    <property type="term" value="C:plasma membrane"/>
    <property type="evidence" value="ECO:0007669"/>
    <property type="project" value="UniProtKB-SubCell"/>
</dbReference>
<evidence type="ECO:0000256" key="11">
    <source>
        <dbReference type="ARBA" id="ARBA00022679"/>
    </source>
</evidence>
<proteinExistence type="inferred from homology"/>
<keyword evidence="10" id="KW-0433">Leucine-rich repeat</keyword>
<reference evidence="30" key="2">
    <citation type="submission" date="2021-02" db="EMBL/GenBank/DDBJ databases">
        <authorList>
            <person name="Kimball J.A."/>
            <person name="Haas M.W."/>
            <person name="Macchietto M."/>
            <person name="Kono T."/>
            <person name="Duquette J."/>
            <person name="Shao M."/>
        </authorList>
    </citation>
    <scope>NUCLEOTIDE SEQUENCE</scope>
    <source>
        <tissue evidence="30">Fresh leaf tissue</tissue>
    </source>
</reference>
<feature type="transmembrane region" description="Helical" evidence="28">
    <location>
        <begin position="611"/>
        <end position="628"/>
    </location>
</feature>
<name>A0A8J5SHY8_ZIZPA</name>
<evidence type="ECO:0000256" key="5">
    <source>
        <dbReference type="ARBA" id="ARBA00008684"/>
    </source>
</evidence>
<evidence type="ECO:0000256" key="23">
    <source>
        <dbReference type="ARBA" id="ARBA00047899"/>
    </source>
</evidence>
<evidence type="ECO:0000313" key="30">
    <source>
        <dbReference type="EMBL" id="KAG8064043.1"/>
    </source>
</evidence>
<evidence type="ECO:0000256" key="10">
    <source>
        <dbReference type="ARBA" id="ARBA00022614"/>
    </source>
</evidence>
<evidence type="ECO:0000256" key="18">
    <source>
        <dbReference type="ARBA" id="ARBA00022840"/>
    </source>
</evidence>
<comment type="caution">
    <text evidence="30">The sequence shown here is derived from an EMBL/GenBank/DDBJ whole genome shotgun (WGS) entry which is preliminary data.</text>
</comment>
<dbReference type="FunFam" id="3.30.200.20:FF:000432">
    <property type="entry name" value="LRR receptor-like serine/threonine-protein kinase EFR"/>
    <property type="match status" value="1"/>
</dbReference>
<comment type="function">
    <text evidence="25">Receptor kinase that detects X.oryzae pv. oryzae protein Ax21 to promote innate immunity. Following X.oryzae pv. oryzae protein Ax21 detection, undergoes cleavage, releasing the processed protein kinase Xa21 chain.</text>
</comment>
<reference evidence="30" key="1">
    <citation type="journal article" date="2021" name="bioRxiv">
        <title>Whole Genome Assembly and Annotation of Northern Wild Rice, Zizania palustris L., Supports a Whole Genome Duplication in the Zizania Genus.</title>
        <authorList>
            <person name="Haas M."/>
            <person name="Kono T."/>
            <person name="Macchietto M."/>
            <person name="Millas R."/>
            <person name="McGilp L."/>
            <person name="Shao M."/>
            <person name="Duquette J."/>
            <person name="Hirsch C.N."/>
            <person name="Kimball J."/>
        </authorList>
    </citation>
    <scope>NUCLEOTIDE SEQUENCE</scope>
    <source>
        <tissue evidence="30">Fresh leaf tissue</tissue>
    </source>
</reference>
<evidence type="ECO:0000256" key="3">
    <source>
        <dbReference type="ARBA" id="ARBA00004389"/>
    </source>
</evidence>
<keyword evidence="8" id="KW-0723">Serine/threonine-protein kinase</keyword>
<dbReference type="Pfam" id="PF00069">
    <property type="entry name" value="Pkinase"/>
    <property type="match status" value="1"/>
</dbReference>
<evidence type="ECO:0000256" key="6">
    <source>
        <dbReference type="ARBA" id="ARBA00012513"/>
    </source>
</evidence>
<keyword evidence="13" id="KW-0732">Signal</keyword>
<keyword evidence="16" id="KW-0418">Kinase</keyword>
<dbReference type="GO" id="GO:0005789">
    <property type="term" value="C:endoplasmic reticulum membrane"/>
    <property type="evidence" value="ECO:0007669"/>
    <property type="project" value="UniProtKB-SubCell"/>
</dbReference>
<keyword evidence="9" id="KW-0597">Phosphoprotein</keyword>
<keyword evidence="11" id="KW-0808">Transferase</keyword>
<keyword evidence="18" id="KW-0067">ATP-binding</keyword>
<dbReference type="FunFam" id="1.10.510.10:FF:000358">
    <property type="entry name" value="Putative leucine-rich repeat receptor-like serine/threonine-protein kinase"/>
    <property type="match status" value="1"/>
</dbReference>
<keyword evidence="14" id="KW-0677">Repeat</keyword>
<gene>
    <name evidence="30" type="ORF">GUJ93_ZPchr0004g38541</name>
</gene>
<dbReference type="InterPro" id="IPR003591">
    <property type="entry name" value="Leu-rich_rpt_typical-subtyp"/>
</dbReference>
<evidence type="ECO:0000256" key="27">
    <source>
        <dbReference type="ARBA" id="ARBA00072040"/>
    </source>
</evidence>
<comment type="catalytic activity">
    <reaction evidence="24">
        <text>L-seryl-[protein] + ATP = O-phospho-L-seryl-[protein] + ADP + H(+)</text>
        <dbReference type="Rhea" id="RHEA:17989"/>
        <dbReference type="Rhea" id="RHEA-COMP:9863"/>
        <dbReference type="Rhea" id="RHEA-COMP:11604"/>
        <dbReference type="ChEBI" id="CHEBI:15378"/>
        <dbReference type="ChEBI" id="CHEBI:29999"/>
        <dbReference type="ChEBI" id="CHEBI:30616"/>
        <dbReference type="ChEBI" id="CHEBI:83421"/>
        <dbReference type="ChEBI" id="CHEBI:456216"/>
        <dbReference type="EC" id="2.7.11.1"/>
    </reaction>
</comment>
<evidence type="ECO:0000256" key="1">
    <source>
        <dbReference type="ARBA" id="ARBA00001936"/>
    </source>
</evidence>
<dbReference type="PANTHER" id="PTHR48053:SF37">
    <property type="entry name" value="LEUCINE-RICH REPEAT PROTEIN KINASE FAMILY PROTEIN"/>
    <property type="match status" value="1"/>
</dbReference>
<dbReference type="InterPro" id="IPR008271">
    <property type="entry name" value="Ser/Thr_kinase_AS"/>
</dbReference>
<keyword evidence="20 28" id="KW-0472">Membrane</keyword>
<evidence type="ECO:0000256" key="28">
    <source>
        <dbReference type="SAM" id="Phobius"/>
    </source>
</evidence>
<keyword evidence="7" id="KW-1003">Cell membrane</keyword>
<dbReference type="FunFam" id="3.80.10.10:FF:000400">
    <property type="entry name" value="Nuclear pore complex protein NUP107"/>
    <property type="match status" value="1"/>
</dbReference>
<dbReference type="PROSITE" id="PS50011">
    <property type="entry name" value="PROTEIN_KINASE_DOM"/>
    <property type="match status" value="1"/>
</dbReference>
<keyword evidence="21" id="KW-0675">Receptor</keyword>
<evidence type="ECO:0000256" key="14">
    <source>
        <dbReference type="ARBA" id="ARBA00022737"/>
    </source>
</evidence>
<dbReference type="InterPro" id="IPR013210">
    <property type="entry name" value="LRR_N_plant-typ"/>
</dbReference>
<dbReference type="PANTHER" id="PTHR48053">
    <property type="entry name" value="LEUCINE RICH REPEAT FAMILY PROTEIN, EXPRESSED"/>
    <property type="match status" value="1"/>
</dbReference>